<comment type="caution">
    <text evidence="1">The sequence shown here is derived from an EMBL/GenBank/DDBJ whole genome shotgun (WGS) entry which is preliminary data.</text>
</comment>
<evidence type="ECO:0000313" key="2">
    <source>
        <dbReference type="Proteomes" id="UP000450676"/>
    </source>
</evidence>
<protein>
    <submittedName>
        <fullName evidence="1">Uncharacterized protein</fullName>
    </submittedName>
</protein>
<accession>A0A7X4KPG8</accession>
<name>A0A7X4KPG8_9BURK</name>
<gene>
    <name evidence="1" type="ORF">GTP77_22935</name>
</gene>
<dbReference type="Proteomes" id="UP000450676">
    <property type="component" value="Unassembled WGS sequence"/>
</dbReference>
<reference evidence="1 2" key="1">
    <citation type="submission" date="2019-12" db="EMBL/GenBank/DDBJ databases">
        <title>Novel species isolated from a subtropical stream in China.</title>
        <authorList>
            <person name="Lu H."/>
        </authorList>
    </citation>
    <scope>NUCLEOTIDE SEQUENCE [LARGE SCALE GENOMIC DNA]</scope>
    <source>
        <strain evidence="1 2">FT127W</strain>
    </source>
</reference>
<dbReference type="AlphaFoldDB" id="A0A7X4KPG8"/>
<dbReference type="EMBL" id="WWCU01000033">
    <property type="protein sequence ID" value="MYN10182.1"/>
    <property type="molecule type" value="Genomic_DNA"/>
</dbReference>
<evidence type="ECO:0000313" key="1">
    <source>
        <dbReference type="EMBL" id="MYN10182.1"/>
    </source>
</evidence>
<organism evidence="1 2">
    <name type="scientific">Pseudoduganella aquatica</name>
    <dbReference type="NCBI Taxonomy" id="2660641"/>
    <lineage>
        <taxon>Bacteria</taxon>
        <taxon>Pseudomonadati</taxon>
        <taxon>Pseudomonadota</taxon>
        <taxon>Betaproteobacteria</taxon>
        <taxon>Burkholderiales</taxon>
        <taxon>Oxalobacteraceae</taxon>
        <taxon>Telluria group</taxon>
        <taxon>Pseudoduganella</taxon>
    </lineage>
</organism>
<proteinExistence type="predicted"/>
<keyword evidence="2" id="KW-1185">Reference proteome</keyword>
<sequence>MRVQYFLEGKVKVWVAKRRQSGVLLDHPVPLWDGSEPCELLVLNVTDQGQRRPGKVARLYPLGAQRVIGELLAPKLVWFKSWQLVISGVETVVSDKGRRRVAQTWICRLAVPRGVTRFRAVHMFDYGVELERRMLADRFARNTSGRLVVDSMLSPIFGRSTTYGAIGERDGAADSMEFPLLECGLDWMSSDRFTLSGFELKQRCLESPLTLLQQGWICKFDLEQALEFDEARAGREAFPQH</sequence>
<dbReference type="RefSeq" id="WP_161074471.1">
    <property type="nucleotide sequence ID" value="NZ_WWCU01000033.1"/>
</dbReference>